<evidence type="ECO:0000313" key="4">
    <source>
        <dbReference type="Proteomes" id="UP000756346"/>
    </source>
</evidence>
<accession>A0A9P8YAB9</accession>
<dbReference type="PANTHER" id="PTHR33928:SF2">
    <property type="entry name" value="PECTATE LYASE SUPERFAMILY PROTEIN DOMAIN-CONTAINING PROTEIN-RELATED"/>
    <property type="match status" value="1"/>
</dbReference>
<dbReference type="Gene3D" id="2.160.20.10">
    <property type="entry name" value="Single-stranded right-handed beta-helix, Pectin lyase-like"/>
    <property type="match status" value="2"/>
</dbReference>
<feature type="chain" id="PRO_5040209486" evidence="1">
    <location>
        <begin position="17"/>
        <end position="831"/>
    </location>
</feature>
<proteinExistence type="predicted"/>
<keyword evidence="4" id="KW-1185">Reference proteome</keyword>
<dbReference type="PANTHER" id="PTHR33928">
    <property type="entry name" value="POLYGALACTURONASE QRT3"/>
    <property type="match status" value="1"/>
</dbReference>
<organism evidence="3 4">
    <name type="scientific">Microdochium trichocladiopsis</name>
    <dbReference type="NCBI Taxonomy" id="1682393"/>
    <lineage>
        <taxon>Eukaryota</taxon>
        <taxon>Fungi</taxon>
        <taxon>Dikarya</taxon>
        <taxon>Ascomycota</taxon>
        <taxon>Pezizomycotina</taxon>
        <taxon>Sordariomycetes</taxon>
        <taxon>Xylariomycetidae</taxon>
        <taxon>Xylariales</taxon>
        <taxon>Microdochiaceae</taxon>
        <taxon>Microdochium</taxon>
    </lineage>
</organism>
<protein>
    <submittedName>
        <fullName evidence="3">Glycoside hydrolase family 55 protein</fullName>
    </submittedName>
</protein>
<dbReference type="Pfam" id="PF12708">
    <property type="entry name" value="Pect-lyase_RHGA_epim"/>
    <property type="match status" value="2"/>
</dbReference>
<evidence type="ECO:0000259" key="2">
    <source>
        <dbReference type="Pfam" id="PF12708"/>
    </source>
</evidence>
<keyword evidence="3" id="KW-0378">Hydrolase</keyword>
<comment type="caution">
    <text evidence="3">The sequence shown here is derived from an EMBL/GenBank/DDBJ whole genome shotgun (WGS) entry which is preliminary data.</text>
</comment>
<dbReference type="EMBL" id="JAGTJQ010000003">
    <property type="protein sequence ID" value="KAH7034731.1"/>
    <property type="molecule type" value="Genomic_DNA"/>
</dbReference>
<dbReference type="RefSeq" id="XP_046014824.1">
    <property type="nucleotide sequence ID" value="XM_046158267.1"/>
</dbReference>
<dbReference type="SUPFAM" id="SSF51126">
    <property type="entry name" value="Pectin lyase-like"/>
    <property type="match status" value="2"/>
</dbReference>
<dbReference type="OrthoDB" id="1046782at2759"/>
<evidence type="ECO:0000256" key="1">
    <source>
        <dbReference type="SAM" id="SignalP"/>
    </source>
</evidence>
<gene>
    <name evidence="3" type="ORF">B0I36DRAFT_360216</name>
</gene>
<feature type="domain" description="Rhamnogalacturonase A/B/Epimerase-like pectate lyase" evidence="2">
    <location>
        <begin position="97"/>
        <end position="321"/>
    </location>
</feature>
<dbReference type="FunFam" id="2.160.20.10:FF:000023">
    <property type="entry name" value="Exo-beta-1,3-glucanase Exg0"/>
    <property type="match status" value="1"/>
</dbReference>
<dbReference type="Proteomes" id="UP000756346">
    <property type="component" value="Unassembled WGS sequence"/>
</dbReference>
<dbReference type="AlphaFoldDB" id="A0A9P8YAB9"/>
<dbReference type="InterPro" id="IPR012334">
    <property type="entry name" value="Pectin_lyas_fold"/>
</dbReference>
<dbReference type="GeneID" id="70187813"/>
<dbReference type="InterPro" id="IPR039279">
    <property type="entry name" value="QRT3-like"/>
</dbReference>
<feature type="signal peptide" evidence="1">
    <location>
        <begin position="1"/>
        <end position="16"/>
    </location>
</feature>
<keyword evidence="1" id="KW-0732">Signal</keyword>
<dbReference type="InterPro" id="IPR011050">
    <property type="entry name" value="Pectin_lyase_fold/virulence"/>
</dbReference>
<feature type="domain" description="Rhamnogalacturonase A/B/Epimerase-like pectate lyase" evidence="2">
    <location>
        <begin position="450"/>
        <end position="522"/>
    </location>
</feature>
<dbReference type="InterPro" id="IPR024535">
    <property type="entry name" value="RHGA/B-epi-like_pectate_lyase"/>
</dbReference>
<reference evidence="3" key="1">
    <citation type="journal article" date="2021" name="Nat. Commun.">
        <title>Genetic determinants of endophytism in the Arabidopsis root mycobiome.</title>
        <authorList>
            <person name="Mesny F."/>
            <person name="Miyauchi S."/>
            <person name="Thiergart T."/>
            <person name="Pickel B."/>
            <person name="Atanasova L."/>
            <person name="Karlsson M."/>
            <person name="Huettel B."/>
            <person name="Barry K.W."/>
            <person name="Haridas S."/>
            <person name="Chen C."/>
            <person name="Bauer D."/>
            <person name="Andreopoulos W."/>
            <person name="Pangilinan J."/>
            <person name="LaButti K."/>
            <person name="Riley R."/>
            <person name="Lipzen A."/>
            <person name="Clum A."/>
            <person name="Drula E."/>
            <person name="Henrissat B."/>
            <person name="Kohler A."/>
            <person name="Grigoriev I.V."/>
            <person name="Martin F.M."/>
            <person name="Hacquard S."/>
        </authorList>
    </citation>
    <scope>NUCLEOTIDE SEQUENCE</scope>
    <source>
        <strain evidence="3">MPI-CAGE-CH-0230</strain>
    </source>
</reference>
<evidence type="ECO:0000313" key="3">
    <source>
        <dbReference type="EMBL" id="KAH7034731.1"/>
    </source>
</evidence>
<sequence>MRASMLAAVFLPAVLAHNIKIPAVEKLVDEQLSLFADYVDLNGTAGHALSAGQGSVFFESADVHAKRQSSSTPYWYESIKKQGISAFNTSPSTYKVFRNVKDYGARGDGVTDDTAAINKAISDGNRCAPGSCSSSSTTNAVVYFPAGTYVVSSSIVSYYSTNLIGNPNNLPVLKATPNFVGFGVIDAAQYQPGGVLPYGATNIFWRQVRNFVIDLTGVPATVEATGIHWPTAQATSLQNIVFKMSSNTGTKHQGVFIEAGSGGMLNDLVFYGGLNAAVFGNQQFTVRNLTFYNAVTAINQIWDWGWTYKSISVNNCTVGLNMATTDPNAEVVGSVVFFDSSFTNTKIAFKVSRTPNSSPKTGGSLAIENIVLRNVDTAIQYGPSQTTLLAGGTRTITSWVSGSLYNPTGPQIRDGVPVYTPVRPAGLLQADGKYYERSKPQYNNLPLTSFLSVRAAGAKGDGKTDDTAAIQAVLNQGALNNQVVYFDAGTYIVTSTIFISKQSRIVGEAYPVIMSRGAFFNDMNNPQPVVNVGNPGGFGTVEWSDMIISTQGPQAGATLIQWNLASPAGAPSGMWDVHTRVGGTVGSGLTLAECAKTPESTAINRNCISAYMGMHVTKTASTLYMENVWLWVADHDVDDKDLRQITIFSGRGLLIESTSGNLWLVGTSVEHFARYQYNFVRTQNIFAGQIQTETPYYMPNPNAFNQPFPAVTALDDPGYGGLCPAGSPATCAEALGLRVNASKNIFIYGAGLYSFFNNYSTTCSERGNANPCQTAMVQYDDTTSNFFIYALNTIGASGMVYRQTTKIASNSDNVNVFPSSIIVFRSDVVTS</sequence>
<name>A0A9P8YAB9_9PEZI</name>
<dbReference type="GO" id="GO:0004650">
    <property type="term" value="F:polygalacturonase activity"/>
    <property type="evidence" value="ECO:0007669"/>
    <property type="project" value="InterPro"/>
</dbReference>
<dbReference type="CDD" id="cd23668">
    <property type="entry name" value="GH55_beta13glucanase-like"/>
    <property type="match status" value="1"/>
</dbReference>